<evidence type="ECO:0000256" key="2">
    <source>
        <dbReference type="ARBA" id="ARBA00022723"/>
    </source>
</evidence>
<feature type="binding site" evidence="4">
    <location>
        <position position="88"/>
    </location>
    <ligand>
        <name>Mg(2+)</name>
        <dbReference type="ChEBI" id="CHEBI:18420"/>
        <label>1</label>
        <note>catalytic</note>
    </ligand>
</feature>
<dbReference type="GO" id="GO:0046854">
    <property type="term" value="P:phosphatidylinositol phosphate biosynthetic process"/>
    <property type="evidence" value="ECO:0007669"/>
    <property type="project" value="InterPro"/>
</dbReference>
<dbReference type="PRINTS" id="PR00377">
    <property type="entry name" value="IMPHPHTASES"/>
</dbReference>
<dbReference type="EMBL" id="WIOL01000005">
    <property type="protein sequence ID" value="MQT18248.1"/>
    <property type="molecule type" value="Genomic_DNA"/>
</dbReference>
<keyword evidence="2 4" id="KW-0479">Metal-binding</keyword>
<evidence type="ECO:0000313" key="5">
    <source>
        <dbReference type="EMBL" id="MQT18248.1"/>
    </source>
</evidence>
<evidence type="ECO:0000256" key="1">
    <source>
        <dbReference type="ARBA" id="ARBA00009759"/>
    </source>
</evidence>
<dbReference type="GO" id="GO:0046872">
    <property type="term" value="F:metal ion binding"/>
    <property type="evidence" value="ECO:0007669"/>
    <property type="project" value="UniProtKB-KW"/>
</dbReference>
<comment type="similarity">
    <text evidence="1">Belongs to the inositol monophosphatase superfamily.</text>
</comment>
<gene>
    <name evidence="5" type="ORF">F3168_13385</name>
</gene>
<dbReference type="SUPFAM" id="SSF56655">
    <property type="entry name" value="Carbohydrate phosphatase"/>
    <property type="match status" value="1"/>
</dbReference>
<accession>A0A7C9KZP1</accession>
<dbReference type="Pfam" id="PF00459">
    <property type="entry name" value="Inositol_P"/>
    <property type="match status" value="1"/>
</dbReference>
<protein>
    <submittedName>
        <fullName evidence="5">3'(2'),5'-bisphosphate nucleotidase CysQ</fullName>
    </submittedName>
</protein>
<keyword evidence="3 4" id="KW-0460">Magnesium</keyword>
<feature type="binding site" evidence="4">
    <location>
        <position position="68"/>
    </location>
    <ligand>
        <name>Mg(2+)</name>
        <dbReference type="ChEBI" id="CHEBI:18420"/>
        <label>1</label>
        <note>catalytic</note>
    </ligand>
</feature>
<dbReference type="PANTHER" id="PTHR20854">
    <property type="entry name" value="INOSITOL MONOPHOSPHATASE"/>
    <property type="match status" value="1"/>
</dbReference>
<feature type="binding site" evidence="4">
    <location>
        <position position="89"/>
    </location>
    <ligand>
        <name>Mg(2+)</name>
        <dbReference type="ChEBI" id="CHEBI:18420"/>
        <label>1</label>
        <note>catalytic</note>
    </ligand>
</feature>
<dbReference type="Gene3D" id="3.30.540.10">
    <property type="entry name" value="Fructose-1,6-Bisphosphatase, subunit A, domain 1"/>
    <property type="match status" value="1"/>
</dbReference>
<reference evidence="5 6" key="1">
    <citation type="submission" date="2019-09" db="EMBL/GenBank/DDBJ databases">
        <title>Polymorphobacter sp. isolated from a lake in China.</title>
        <authorList>
            <person name="Liu Z."/>
        </authorList>
    </citation>
    <scope>NUCLEOTIDE SEQUENCE [LARGE SCALE GENOMIC DNA]</scope>
    <source>
        <strain evidence="5 6">D40P</strain>
    </source>
</reference>
<proteinExistence type="inferred from homology"/>
<dbReference type="Proteomes" id="UP000481327">
    <property type="component" value="Unassembled WGS sequence"/>
</dbReference>
<dbReference type="GO" id="GO:0006020">
    <property type="term" value="P:inositol metabolic process"/>
    <property type="evidence" value="ECO:0007669"/>
    <property type="project" value="TreeGrafter"/>
</dbReference>
<feature type="binding site" evidence="4">
    <location>
        <position position="86"/>
    </location>
    <ligand>
        <name>Mg(2+)</name>
        <dbReference type="ChEBI" id="CHEBI:18420"/>
        <label>1</label>
        <note>catalytic</note>
    </ligand>
</feature>
<comment type="caution">
    <text evidence="5">The sequence shown here is derived from an EMBL/GenBank/DDBJ whole genome shotgun (WGS) entry which is preliminary data.</text>
</comment>
<comment type="cofactor">
    <cofactor evidence="4">
        <name>Mg(2+)</name>
        <dbReference type="ChEBI" id="CHEBI:18420"/>
    </cofactor>
</comment>
<evidence type="ECO:0000313" key="6">
    <source>
        <dbReference type="Proteomes" id="UP000481327"/>
    </source>
</evidence>
<dbReference type="PROSITE" id="PS00630">
    <property type="entry name" value="IMP_2"/>
    <property type="match status" value="1"/>
</dbReference>
<name>A0A7C9KZP1_9SPHN</name>
<organism evidence="5 6">
    <name type="scientific">Sandarakinorhabdus fusca</name>
    <dbReference type="NCBI Taxonomy" id="1439888"/>
    <lineage>
        <taxon>Bacteria</taxon>
        <taxon>Pseudomonadati</taxon>
        <taxon>Pseudomonadota</taxon>
        <taxon>Alphaproteobacteria</taxon>
        <taxon>Sphingomonadales</taxon>
        <taxon>Sphingosinicellaceae</taxon>
        <taxon>Sandarakinorhabdus</taxon>
    </lineage>
</organism>
<dbReference type="InterPro" id="IPR000760">
    <property type="entry name" value="Inositol_monophosphatase-like"/>
</dbReference>
<keyword evidence="6" id="KW-1185">Reference proteome</keyword>
<evidence type="ECO:0000256" key="4">
    <source>
        <dbReference type="PIRSR" id="PIRSR600760-2"/>
    </source>
</evidence>
<dbReference type="GO" id="GO:0008934">
    <property type="term" value="F:inositol monophosphate 1-phosphatase activity"/>
    <property type="evidence" value="ECO:0007669"/>
    <property type="project" value="TreeGrafter"/>
</dbReference>
<dbReference type="InterPro" id="IPR020550">
    <property type="entry name" value="Inositol_monophosphatase_CS"/>
</dbReference>
<evidence type="ECO:0000256" key="3">
    <source>
        <dbReference type="ARBA" id="ARBA00022842"/>
    </source>
</evidence>
<dbReference type="GO" id="GO:0007165">
    <property type="term" value="P:signal transduction"/>
    <property type="evidence" value="ECO:0007669"/>
    <property type="project" value="TreeGrafter"/>
</dbReference>
<sequence length="272" mass="28670">MAVNRSDLTLAVEAASAAAVLALGHFHARSDWWEKSPGNPVGIADLEVDALLKAALLGARPDDGWLSEETADTADRLSLRRVWVVDPIDGTRDFVQGRTGWAVSVALVEDNAVTVAALAAPARQQLFVAARGQGATCNGLPLRVADLPSLQGVRLPMDAANLSAPFWPSPWPGETVEKPNSLALRMAKLASAEADAWLEGRTIAEWDVAASALILTEAGGVVTDRHGAPLAFNKPLPVFHGIAAANAALHGEVLARLDHALKLFAARRAKAE</sequence>
<dbReference type="PANTHER" id="PTHR20854:SF4">
    <property type="entry name" value="INOSITOL-1-MONOPHOSPHATASE-RELATED"/>
    <property type="match status" value="1"/>
</dbReference>
<dbReference type="AlphaFoldDB" id="A0A7C9KZP1"/>
<dbReference type="Gene3D" id="3.40.190.80">
    <property type="match status" value="1"/>
</dbReference>
<feature type="binding site" evidence="4">
    <location>
        <position position="207"/>
    </location>
    <ligand>
        <name>Mg(2+)</name>
        <dbReference type="ChEBI" id="CHEBI:18420"/>
        <label>1</label>
        <note>catalytic</note>
    </ligand>
</feature>